<dbReference type="EMBL" id="GBRH01186615">
    <property type="protein sequence ID" value="JAE11281.1"/>
    <property type="molecule type" value="Transcribed_RNA"/>
</dbReference>
<protein>
    <submittedName>
        <fullName evidence="1">Uncharacterized protein</fullName>
    </submittedName>
</protein>
<evidence type="ECO:0000313" key="1">
    <source>
        <dbReference type="EMBL" id="JAE11281.1"/>
    </source>
</evidence>
<organism evidence="1">
    <name type="scientific">Arundo donax</name>
    <name type="common">Giant reed</name>
    <name type="synonym">Donax arundinaceus</name>
    <dbReference type="NCBI Taxonomy" id="35708"/>
    <lineage>
        <taxon>Eukaryota</taxon>
        <taxon>Viridiplantae</taxon>
        <taxon>Streptophyta</taxon>
        <taxon>Embryophyta</taxon>
        <taxon>Tracheophyta</taxon>
        <taxon>Spermatophyta</taxon>
        <taxon>Magnoliopsida</taxon>
        <taxon>Liliopsida</taxon>
        <taxon>Poales</taxon>
        <taxon>Poaceae</taxon>
        <taxon>PACMAD clade</taxon>
        <taxon>Arundinoideae</taxon>
        <taxon>Arundineae</taxon>
        <taxon>Arundo</taxon>
    </lineage>
</organism>
<reference evidence="1" key="1">
    <citation type="submission" date="2014-09" db="EMBL/GenBank/DDBJ databases">
        <authorList>
            <person name="Magalhaes I.L.F."/>
            <person name="Oliveira U."/>
            <person name="Santos F.R."/>
            <person name="Vidigal T.H.D.A."/>
            <person name="Brescovit A.D."/>
            <person name="Santos A.J."/>
        </authorList>
    </citation>
    <scope>NUCLEOTIDE SEQUENCE</scope>
    <source>
        <tissue evidence="1">Shoot tissue taken approximately 20 cm above the soil surface</tissue>
    </source>
</reference>
<reference evidence="1" key="2">
    <citation type="journal article" date="2015" name="Data Brief">
        <title>Shoot transcriptome of the giant reed, Arundo donax.</title>
        <authorList>
            <person name="Barrero R.A."/>
            <person name="Guerrero F.D."/>
            <person name="Moolhuijzen P."/>
            <person name="Goolsby J.A."/>
            <person name="Tidwell J."/>
            <person name="Bellgard S.E."/>
            <person name="Bellgard M.I."/>
        </authorList>
    </citation>
    <scope>NUCLEOTIDE SEQUENCE</scope>
    <source>
        <tissue evidence="1">Shoot tissue taken approximately 20 cm above the soil surface</tissue>
    </source>
</reference>
<name>A0A0A9FMD0_ARUDO</name>
<accession>A0A0A9FMD0</accession>
<dbReference type="AlphaFoldDB" id="A0A0A9FMD0"/>
<proteinExistence type="predicted"/>
<sequence>MYKVALYDKMVKGKQGSAAMDHAMVKGKQRVWRRRTIVVVKSE</sequence>